<name>A0ACC3MPZ2_9PEZI</name>
<organism evidence="1 2">
    <name type="scientific">Vermiconidia calcicola</name>
    <dbReference type="NCBI Taxonomy" id="1690605"/>
    <lineage>
        <taxon>Eukaryota</taxon>
        <taxon>Fungi</taxon>
        <taxon>Dikarya</taxon>
        <taxon>Ascomycota</taxon>
        <taxon>Pezizomycotina</taxon>
        <taxon>Dothideomycetes</taxon>
        <taxon>Dothideomycetidae</taxon>
        <taxon>Mycosphaerellales</taxon>
        <taxon>Extremaceae</taxon>
        <taxon>Vermiconidia</taxon>
    </lineage>
</organism>
<proteinExistence type="predicted"/>
<reference evidence="1" key="1">
    <citation type="submission" date="2023-07" db="EMBL/GenBank/DDBJ databases">
        <title>Black Yeasts Isolated from many extreme environments.</title>
        <authorList>
            <person name="Coleine C."/>
            <person name="Stajich J.E."/>
            <person name="Selbmann L."/>
        </authorList>
    </citation>
    <scope>NUCLEOTIDE SEQUENCE</scope>
    <source>
        <strain evidence="1">CCFEE 5714</strain>
    </source>
</reference>
<evidence type="ECO:0000313" key="1">
    <source>
        <dbReference type="EMBL" id="KAK3698999.1"/>
    </source>
</evidence>
<dbReference type="Proteomes" id="UP001281147">
    <property type="component" value="Unassembled WGS sequence"/>
</dbReference>
<dbReference type="EMBL" id="JAUTXU010000203">
    <property type="protein sequence ID" value="KAK3698999.1"/>
    <property type="molecule type" value="Genomic_DNA"/>
</dbReference>
<sequence>MVDTDSSKTPMVRDDSQHDVSSGLAKSVIRIGLIGCGEISQVSHIATLGYLSDYFQVTYLCDVSQRALEHCASKVHGPQPALTQDAQQLCSSQEVDAVVVASATAFHTTHAILALNANKHVFVEKPLALCYRDIEALNAAEQASTGRVFVGYMRRHAPAFEQALKEIGDRPVDYVRVRDIIGRNEIFVGQSGTFPKQFNDVSTADSSSLQQANDDIATQALSSEFGIPKNDDTILFLTILGGLGTHDLSAMREAIGMPKAIKSACLRWPIWTATLDYGQFYAVYESGINGVPVFDAHIEIYTSEKTVRVDYNTPYVRGLPTTVTIRELVTGPHGEQGYQERTVRTTYEDSYTVEFKRWHESMATGVASKTNIADAKQDVDLIKMLMQSAFGDGK</sequence>
<protein>
    <submittedName>
        <fullName evidence="1">Uncharacterized protein</fullName>
    </submittedName>
</protein>
<gene>
    <name evidence="1" type="ORF">LTR37_016690</name>
</gene>
<comment type="caution">
    <text evidence="1">The sequence shown here is derived from an EMBL/GenBank/DDBJ whole genome shotgun (WGS) entry which is preliminary data.</text>
</comment>
<accession>A0ACC3MPZ2</accession>
<keyword evidence="2" id="KW-1185">Reference proteome</keyword>
<evidence type="ECO:0000313" key="2">
    <source>
        <dbReference type="Proteomes" id="UP001281147"/>
    </source>
</evidence>